<dbReference type="EMBL" id="QGQD01000079">
    <property type="protein sequence ID" value="TLC98898.1"/>
    <property type="molecule type" value="Genomic_DNA"/>
</dbReference>
<reference evidence="1 2" key="1">
    <citation type="journal article" date="2019" name="Anaerobe">
        <title>Detection of Robinsoniella peoriensis in multiple bone samples of a trauma patient.</title>
        <authorList>
            <person name="Schrottner P."/>
            <person name="Hartwich K."/>
            <person name="Bunk B."/>
            <person name="Schober I."/>
            <person name="Helbig S."/>
            <person name="Rudolph W.W."/>
            <person name="Gunzer F."/>
        </authorList>
    </citation>
    <scope>NUCLEOTIDE SEQUENCE [LARGE SCALE GENOMIC DNA]</scope>
    <source>
        <strain evidence="1 2">DSM 106044</strain>
    </source>
</reference>
<keyword evidence="2" id="KW-1185">Reference proteome</keyword>
<dbReference type="Proteomes" id="UP000306509">
    <property type="component" value="Unassembled WGS sequence"/>
</dbReference>
<accession>A0A4U8Q3E8</accession>
<dbReference type="Gene3D" id="3.40.50.2000">
    <property type="entry name" value="Glycogen Phosphorylase B"/>
    <property type="match status" value="1"/>
</dbReference>
<evidence type="ECO:0000313" key="2">
    <source>
        <dbReference type="Proteomes" id="UP000306509"/>
    </source>
</evidence>
<protein>
    <recommendedName>
        <fullName evidence="3">Glycosyl transferases group 1</fullName>
    </recommendedName>
</protein>
<dbReference type="RefSeq" id="WP_138003595.1">
    <property type="nucleotide sequence ID" value="NZ_QGQD01000079.1"/>
</dbReference>
<gene>
    <name evidence="1" type="ORF">DSM106044_04228</name>
</gene>
<comment type="caution">
    <text evidence="1">The sequence shown here is derived from an EMBL/GenBank/DDBJ whole genome shotgun (WGS) entry which is preliminary data.</text>
</comment>
<proteinExistence type="predicted"/>
<dbReference type="AlphaFoldDB" id="A0A4U8Q3E8"/>
<evidence type="ECO:0008006" key="3">
    <source>
        <dbReference type="Google" id="ProtNLM"/>
    </source>
</evidence>
<name>A0A4U8Q3E8_9FIRM</name>
<dbReference type="SUPFAM" id="SSF53756">
    <property type="entry name" value="UDP-Glycosyltransferase/glycogen phosphorylase"/>
    <property type="match status" value="1"/>
</dbReference>
<evidence type="ECO:0000313" key="1">
    <source>
        <dbReference type="EMBL" id="TLC98898.1"/>
    </source>
</evidence>
<sequence length="354" mass="42227">MKSIELIEYIGNSDKNGKPIGHANKILKEYIKLLQNNFECQIATPFYTDDIIDKNKILKLKYRSLIYIKKKILNEVIDLVKKFLNIHKALNNKQIDIYWFCNVDFKWFMYMFLFKNDSKIACTLFKQYNFSNTFVGKIKQYIVNKVLSSVNLVIYSNPNLKFNCSKSLYMPDYYYDQSFYSKFKYEDKKNKVVCLGTMSKNKLLRETITRFNKMNINLEIVGKFYDDGWYEELKKECNSNVSIYNKYLTEEEYFYKLSEAKYCIIPYDVKVYKLRTSGVLLESIFLNTIPITFNSILLENNIKGIGIDTLDDLTIDLLNDFRTDEFYDWSMSKKEVEFNYDIIKNNLISEMEYI</sequence>
<organism evidence="1 2">
    <name type="scientific">Robinsoniella peoriensis</name>
    <dbReference type="NCBI Taxonomy" id="180332"/>
    <lineage>
        <taxon>Bacteria</taxon>
        <taxon>Bacillati</taxon>
        <taxon>Bacillota</taxon>
        <taxon>Clostridia</taxon>
        <taxon>Lachnospirales</taxon>
        <taxon>Lachnospiraceae</taxon>
        <taxon>Robinsoniella</taxon>
    </lineage>
</organism>